<dbReference type="FunCoup" id="D3AWK0">
    <property type="interactions" value="102"/>
</dbReference>
<accession>D3AWK0</accession>
<keyword evidence="3" id="KW-1185">Reference proteome</keyword>
<keyword evidence="2" id="KW-0418">Kinase</keyword>
<protein>
    <submittedName>
        <fullName evidence="2">Deoxyguanosine kinase</fullName>
    </submittedName>
</protein>
<dbReference type="RefSeq" id="XP_020438777.1">
    <property type="nucleotide sequence ID" value="XM_020571503.1"/>
</dbReference>
<evidence type="ECO:0000313" key="2">
    <source>
        <dbReference type="EMBL" id="EFA86673.1"/>
    </source>
</evidence>
<evidence type="ECO:0000313" key="3">
    <source>
        <dbReference type="Proteomes" id="UP000001396"/>
    </source>
</evidence>
<proteinExistence type="predicted"/>
<dbReference type="OMA" id="FQMNADI"/>
<evidence type="ECO:0000259" key="1">
    <source>
        <dbReference type="Pfam" id="PF01712"/>
    </source>
</evidence>
<dbReference type="Proteomes" id="UP000001396">
    <property type="component" value="Unassembled WGS sequence"/>
</dbReference>
<dbReference type="EMBL" id="ADBJ01000002">
    <property type="protein sequence ID" value="EFA86673.1"/>
    <property type="molecule type" value="Genomic_DNA"/>
</dbReference>
<keyword evidence="2" id="KW-0808">Transferase</keyword>
<dbReference type="CDD" id="cd01673">
    <property type="entry name" value="dNK"/>
    <property type="match status" value="1"/>
</dbReference>
<sequence>MVIKQSLSFLSSMAISNVKSINKNAKIIILEGNISAGKTFLSTRLGELLNYKVFLEPTTTNPYLQSFYENPKKYALDMQLWLLNQRFKTYLLALEYSLVNDSGVVLDRSVFSDWVFAENCRKEGLISSDGFTQYTTIRNKMISQIPIPNITVYLDVTPEQCLNRIQTLRKREFEQSIPLSYLQGLDGCYKSFLEEIKSKGSNVVTVDWSKFAEIDTIIKEIKNDRSLPLSEKYLNLINFDDIKQSNGMKNYLVEELNYLNKETNNSSSSSSSNNTFTKV</sequence>
<dbReference type="PANTHER" id="PTHR10513:SF15">
    <property type="entry name" value="NADH DEHYDROGENASE [UBIQUINONE] 1 ALPHA SUBCOMPLEX SUBUNIT 10, MITOCHONDRIAL"/>
    <property type="match status" value="1"/>
</dbReference>
<dbReference type="SUPFAM" id="SSF52540">
    <property type="entry name" value="P-loop containing nucleoside triphosphate hydrolases"/>
    <property type="match status" value="1"/>
</dbReference>
<feature type="domain" description="Deoxynucleoside kinase" evidence="1">
    <location>
        <begin position="28"/>
        <end position="222"/>
    </location>
</feature>
<dbReference type="GO" id="GO:0006120">
    <property type="term" value="P:mitochondrial electron transport, NADH to ubiquinone"/>
    <property type="evidence" value="ECO:0007669"/>
    <property type="project" value="TreeGrafter"/>
</dbReference>
<comment type="caution">
    <text evidence="2">The sequence shown here is derived from an EMBL/GenBank/DDBJ whole genome shotgun (WGS) entry which is preliminary data.</text>
</comment>
<dbReference type="Gene3D" id="3.40.50.300">
    <property type="entry name" value="P-loop containing nucleotide triphosphate hydrolases"/>
    <property type="match status" value="1"/>
</dbReference>
<dbReference type="GeneID" id="31356008"/>
<dbReference type="GO" id="GO:0016301">
    <property type="term" value="F:kinase activity"/>
    <property type="evidence" value="ECO:0007669"/>
    <property type="project" value="UniProtKB-KW"/>
</dbReference>
<dbReference type="InterPro" id="IPR050566">
    <property type="entry name" value="Deoxyribonucleoside_kinase"/>
</dbReference>
<dbReference type="GO" id="GO:0005739">
    <property type="term" value="C:mitochondrion"/>
    <property type="evidence" value="ECO:0007669"/>
    <property type="project" value="GOC"/>
</dbReference>
<gene>
    <name evidence="2" type="primary">dgk</name>
    <name evidence="2" type="ORF">PPL_00475</name>
</gene>
<dbReference type="InterPro" id="IPR031314">
    <property type="entry name" value="DNK_dom"/>
</dbReference>
<organism evidence="2 3">
    <name type="scientific">Heterostelium pallidum (strain ATCC 26659 / Pp 5 / PN500)</name>
    <name type="common">Cellular slime mold</name>
    <name type="synonym">Polysphondylium pallidum</name>
    <dbReference type="NCBI Taxonomy" id="670386"/>
    <lineage>
        <taxon>Eukaryota</taxon>
        <taxon>Amoebozoa</taxon>
        <taxon>Evosea</taxon>
        <taxon>Eumycetozoa</taxon>
        <taxon>Dictyostelia</taxon>
        <taxon>Acytosteliales</taxon>
        <taxon>Acytosteliaceae</taxon>
        <taxon>Heterostelium</taxon>
    </lineage>
</organism>
<dbReference type="STRING" id="670386.D3AWK0"/>
<dbReference type="AlphaFoldDB" id="D3AWK0"/>
<dbReference type="InParanoid" id="D3AWK0"/>
<dbReference type="InterPro" id="IPR027417">
    <property type="entry name" value="P-loop_NTPase"/>
</dbReference>
<name>D3AWK0_HETP5</name>
<dbReference type="PANTHER" id="PTHR10513">
    <property type="entry name" value="DEOXYNUCLEOSIDE KINASE"/>
    <property type="match status" value="1"/>
</dbReference>
<reference evidence="2 3" key="1">
    <citation type="journal article" date="2011" name="Genome Res.">
        <title>Phylogeny-wide analysis of social amoeba genomes highlights ancient origins for complex intercellular communication.</title>
        <authorList>
            <person name="Heidel A.J."/>
            <person name="Lawal H.M."/>
            <person name="Felder M."/>
            <person name="Schilde C."/>
            <person name="Helps N.R."/>
            <person name="Tunggal B."/>
            <person name="Rivero F."/>
            <person name="John U."/>
            <person name="Schleicher M."/>
            <person name="Eichinger L."/>
            <person name="Platzer M."/>
            <person name="Noegel A.A."/>
            <person name="Schaap P."/>
            <person name="Gloeckner G."/>
        </authorList>
    </citation>
    <scope>NUCLEOTIDE SEQUENCE [LARGE SCALE GENOMIC DNA]</scope>
    <source>
        <strain evidence="3">ATCC 26659 / Pp 5 / PN500</strain>
    </source>
</reference>
<dbReference type="Pfam" id="PF01712">
    <property type="entry name" value="dNK"/>
    <property type="match status" value="1"/>
</dbReference>